<evidence type="ECO:0000256" key="7">
    <source>
        <dbReference type="ARBA" id="ARBA00023033"/>
    </source>
</evidence>
<evidence type="ECO:0000256" key="4">
    <source>
        <dbReference type="ARBA" id="ARBA00022723"/>
    </source>
</evidence>
<dbReference type="OrthoDB" id="6692864at2759"/>
<dbReference type="InterPro" id="IPR050121">
    <property type="entry name" value="Cytochrome_P450_monoxygenase"/>
</dbReference>
<comment type="similarity">
    <text evidence="3">Belongs to the cytochrome P450 family.</text>
</comment>
<dbReference type="Gene3D" id="1.10.630.10">
    <property type="entry name" value="Cytochrome P450"/>
    <property type="match status" value="1"/>
</dbReference>
<dbReference type="InterPro" id="IPR036396">
    <property type="entry name" value="Cyt_P450_sf"/>
</dbReference>
<evidence type="ECO:0000256" key="3">
    <source>
        <dbReference type="ARBA" id="ARBA00010617"/>
    </source>
</evidence>
<accession>F8P904</accession>
<dbReference type="GO" id="GO:0005506">
    <property type="term" value="F:iron ion binding"/>
    <property type="evidence" value="ECO:0007669"/>
    <property type="project" value="InterPro"/>
</dbReference>
<dbReference type="Pfam" id="PF00067">
    <property type="entry name" value="p450"/>
    <property type="match status" value="1"/>
</dbReference>
<dbReference type="PANTHER" id="PTHR24305">
    <property type="entry name" value="CYTOCHROME P450"/>
    <property type="match status" value="1"/>
</dbReference>
<sequence>MQTNLSQPSYIVAAVSFVCYLVFKRAEPSEPLPVLSLLLGVPALLACALAWFSLLPAYQYATAIPVVFASHWALLLSYVLIYRLSPLHPLARFPGPLPNRISKLWMVWVNRKGGQWRHYYALHQRYGDVVRIGPNELSIRNVDAVLPVLGTSGLPKGPFWTNRNPKGSTNALIMQRDPVEHARRRRPWNRALSTASLKDYEESIVLRSRELLDALGKRQGQVMDMSMWMTFFTFDFMNNMAFGATSELMREGRDVNGVWQIIEDGVKFTGVAFLVPWAAPLLRMLPTSVQALLQLKSFAQTSAERRLERGCEKKDLFYHLMDEEGHETVRPSQPVVISDSLLAILAGSDTTATSLSVLFYFILRHPEVYKRLQTEIDLAFHTEGEGKEEAEDPVDFAKMAGMPYLNACINEALRLYPAVLSGVQRQIIPGSGGKMIGPFFVPEPANMFIHTYSIHRDPRYFSPYPNSFWPDRWLPSSHRVDFIGASSKVSASAQSDFVHNTAAFIPFSLGPNNCVGKNLALLELRAVTCHILHRFELSFGPSEEGVWEMEKWEERIEDYFTVIRPPLNMVLRSRK</sequence>
<dbReference type="Proteomes" id="UP000008064">
    <property type="component" value="Unassembled WGS sequence"/>
</dbReference>
<reference evidence="10" key="1">
    <citation type="submission" date="2011-04" db="EMBL/GenBank/DDBJ databases">
        <title>Evolution of plant cell wall degrading machinery underlies the functional diversity of forest fungi.</title>
        <authorList>
            <consortium name="US DOE Joint Genome Institute (JGI-PGF)"/>
            <person name="Eastwood D.C."/>
            <person name="Floudas D."/>
            <person name="Binder M."/>
            <person name="Majcherczyk A."/>
            <person name="Schneider P."/>
            <person name="Aerts A."/>
            <person name="Asiegbu F.O."/>
            <person name="Baker S.E."/>
            <person name="Barry K."/>
            <person name="Bendiksby M."/>
            <person name="Blumentritt M."/>
            <person name="Coutinho P.M."/>
            <person name="Cullen D."/>
            <person name="Cullen D."/>
            <person name="Gathman A."/>
            <person name="Goodell B."/>
            <person name="Henrissat B."/>
            <person name="Ihrmark K."/>
            <person name="Kauserud H."/>
            <person name="Kohler A."/>
            <person name="LaButti K."/>
            <person name="Lapidus A."/>
            <person name="Lavin J.L."/>
            <person name="Lee Y.-H."/>
            <person name="Lindquist E."/>
            <person name="Lilly W."/>
            <person name="Lucas S."/>
            <person name="Morin E."/>
            <person name="Murat C."/>
            <person name="Oguiza J.A."/>
            <person name="Park J."/>
            <person name="Pisabarro A.G."/>
            <person name="Riley R."/>
            <person name="Rosling A."/>
            <person name="Salamov A."/>
            <person name="Schmidt O."/>
            <person name="Schmutz J."/>
            <person name="Skrede I."/>
            <person name="Stenlid J."/>
            <person name="Wiebenga A."/>
            <person name="Xie X."/>
            <person name="Kues U."/>
            <person name="Hibbett D.S."/>
            <person name="Hoffmeister D."/>
            <person name="Hogberg N."/>
            <person name="Martin F."/>
            <person name="Grigoriev I.V."/>
            <person name="Watkinson S.C."/>
        </authorList>
    </citation>
    <scope>NUCLEOTIDE SEQUENCE</scope>
    <source>
        <strain evidence="10">S7.9</strain>
    </source>
</reference>
<keyword evidence="4 8" id="KW-0479">Metal-binding</keyword>
<evidence type="ECO:0000256" key="2">
    <source>
        <dbReference type="ARBA" id="ARBA00005179"/>
    </source>
</evidence>
<feature type="binding site" description="axial binding residue" evidence="8">
    <location>
        <position position="514"/>
    </location>
    <ligand>
        <name>heme</name>
        <dbReference type="ChEBI" id="CHEBI:30413"/>
    </ligand>
    <ligandPart>
        <name>Fe</name>
        <dbReference type="ChEBI" id="CHEBI:18248"/>
    </ligandPart>
</feature>
<dbReference type="InterPro" id="IPR001128">
    <property type="entry name" value="Cyt_P450"/>
</dbReference>
<evidence type="ECO:0008006" key="11">
    <source>
        <dbReference type="Google" id="ProtNLM"/>
    </source>
</evidence>
<dbReference type="CDD" id="cd11061">
    <property type="entry name" value="CYP67-like"/>
    <property type="match status" value="1"/>
</dbReference>
<evidence type="ECO:0000313" key="10">
    <source>
        <dbReference type="EMBL" id="EGO20133.1"/>
    </source>
</evidence>
<feature type="transmembrane region" description="Helical" evidence="9">
    <location>
        <begin position="60"/>
        <end position="82"/>
    </location>
</feature>
<evidence type="ECO:0000256" key="1">
    <source>
        <dbReference type="ARBA" id="ARBA00001971"/>
    </source>
</evidence>
<dbReference type="HOGENOM" id="CLU_001570_14_10_1"/>
<keyword evidence="9" id="KW-0472">Membrane</keyword>
<evidence type="ECO:0000256" key="8">
    <source>
        <dbReference type="PIRSR" id="PIRSR602401-1"/>
    </source>
</evidence>
<keyword evidence="9" id="KW-1133">Transmembrane helix</keyword>
<feature type="transmembrane region" description="Helical" evidence="9">
    <location>
        <begin position="35"/>
        <end position="54"/>
    </location>
</feature>
<evidence type="ECO:0000256" key="9">
    <source>
        <dbReference type="SAM" id="Phobius"/>
    </source>
</evidence>
<evidence type="ECO:0000256" key="5">
    <source>
        <dbReference type="ARBA" id="ARBA00023002"/>
    </source>
</evidence>
<protein>
    <recommendedName>
        <fullName evidence="11">High nitrogen upregulated cytochrome P450 monooxygenase 2</fullName>
    </recommendedName>
</protein>
<dbReference type="PRINTS" id="PR00385">
    <property type="entry name" value="P450"/>
</dbReference>
<dbReference type="PRINTS" id="PR00463">
    <property type="entry name" value="EP450I"/>
</dbReference>
<dbReference type="KEGG" id="sla:SERLADRAFT_477450"/>
<keyword evidence="5" id="KW-0560">Oxidoreductase</keyword>
<feature type="transmembrane region" description="Helical" evidence="9">
    <location>
        <begin position="6"/>
        <end position="23"/>
    </location>
</feature>
<keyword evidence="6 8" id="KW-0408">Iron</keyword>
<keyword evidence="8" id="KW-0349">Heme</keyword>
<keyword evidence="9" id="KW-0812">Transmembrane</keyword>
<comment type="cofactor">
    <cofactor evidence="1 8">
        <name>heme</name>
        <dbReference type="ChEBI" id="CHEBI:30413"/>
    </cofactor>
</comment>
<proteinExistence type="inferred from homology"/>
<dbReference type="RefSeq" id="XP_007322878.1">
    <property type="nucleotide sequence ID" value="XM_007322816.1"/>
</dbReference>
<dbReference type="SUPFAM" id="SSF48264">
    <property type="entry name" value="Cytochrome P450"/>
    <property type="match status" value="1"/>
</dbReference>
<dbReference type="AlphaFoldDB" id="F8P904"/>
<dbReference type="EMBL" id="GL945441">
    <property type="protein sequence ID" value="EGO20133.1"/>
    <property type="molecule type" value="Genomic_DNA"/>
</dbReference>
<dbReference type="GO" id="GO:0016705">
    <property type="term" value="F:oxidoreductase activity, acting on paired donors, with incorporation or reduction of molecular oxygen"/>
    <property type="evidence" value="ECO:0007669"/>
    <property type="project" value="InterPro"/>
</dbReference>
<dbReference type="GO" id="GO:0020037">
    <property type="term" value="F:heme binding"/>
    <property type="evidence" value="ECO:0007669"/>
    <property type="project" value="InterPro"/>
</dbReference>
<evidence type="ECO:0000256" key="6">
    <source>
        <dbReference type="ARBA" id="ARBA00023004"/>
    </source>
</evidence>
<name>F8P904_SERL9</name>
<gene>
    <name evidence="10" type="ORF">SERLADRAFT_477450</name>
</gene>
<dbReference type="GO" id="GO:0004497">
    <property type="term" value="F:monooxygenase activity"/>
    <property type="evidence" value="ECO:0007669"/>
    <property type="project" value="UniProtKB-KW"/>
</dbReference>
<dbReference type="InterPro" id="IPR002401">
    <property type="entry name" value="Cyt_P450_E_grp-I"/>
</dbReference>
<dbReference type="GeneID" id="18820992"/>
<organism>
    <name type="scientific">Serpula lacrymans var. lacrymans (strain S7.9)</name>
    <name type="common">Dry rot fungus</name>
    <dbReference type="NCBI Taxonomy" id="578457"/>
    <lineage>
        <taxon>Eukaryota</taxon>
        <taxon>Fungi</taxon>
        <taxon>Dikarya</taxon>
        <taxon>Basidiomycota</taxon>
        <taxon>Agaricomycotina</taxon>
        <taxon>Agaricomycetes</taxon>
        <taxon>Agaricomycetidae</taxon>
        <taxon>Boletales</taxon>
        <taxon>Coniophorineae</taxon>
        <taxon>Serpulaceae</taxon>
        <taxon>Serpula</taxon>
    </lineage>
</organism>
<keyword evidence="7" id="KW-0503">Monooxygenase</keyword>
<comment type="pathway">
    <text evidence="2">Secondary metabolite biosynthesis.</text>
</comment>
<dbReference type="PANTHER" id="PTHR24305:SF187">
    <property type="entry name" value="P450, PUTATIVE (EUROFUNG)-RELATED"/>
    <property type="match status" value="1"/>
</dbReference>